<dbReference type="AlphaFoldDB" id="A0AAV4B455"/>
<reference evidence="1 2" key="1">
    <citation type="journal article" date="2021" name="Elife">
        <title>Chloroplast acquisition without the gene transfer in kleptoplastic sea slugs, Plakobranchus ocellatus.</title>
        <authorList>
            <person name="Maeda T."/>
            <person name="Takahashi S."/>
            <person name="Yoshida T."/>
            <person name="Shimamura S."/>
            <person name="Takaki Y."/>
            <person name="Nagai Y."/>
            <person name="Toyoda A."/>
            <person name="Suzuki Y."/>
            <person name="Arimoto A."/>
            <person name="Ishii H."/>
            <person name="Satoh N."/>
            <person name="Nishiyama T."/>
            <person name="Hasebe M."/>
            <person name="Maruyama T."/>
            <person name="Minagawa J."/>
            <person name="Obokata J."/>
            <person name="Shigenobu S."/>
        </authorList>
    </citation>
    <scope>NUCLEOTIDE SEQUENCE [LARGE SCALE GENOMIC DNA]</scope>
</reference>
<sequence>MFRLSSVVAYVTVAIILSYRSHFSEEQSRLGRMVTTTGKKLRNCVKIRIVCEYGVYALRQGNPTEGLLKATRSEIACCIIHRRPGDIRGHC</sequence>
<evidence type="ECO:0000313" key="1">
    <source>
        <dbReference type="EMBL" id="GFO13543.1"/>
    </source>
</evidence>
<name>A0AAV4B455_9GAST</name>
<comment type="caution">
    <text evidence="1">The sequence shown here is derived from an EMBL/GenBank/DDBJ whole genome shotgun (WGS) entry which is preliminary data.</text>
</comment>
<gene>
    <name evidence="1" type="ORF">PoB_004004800</name>
</gene>
<organism evidence="1 2">
    <name type="scientific">Plakobranchus ocellatus</name>
    <dbReference type="NCBI Taxonomy" id="259542"/>
    <lineage>
        <taxon>Eukaryota</taxon>
        <taxon>Metazoa</taxon>
        <taxon>Spiralia</taxon>
        <taxon>Lophotrochozoa</taxon>
        <taxon>Mollusca</taxon>
        <taxon>Gastropoda</taxon>
        <taxon>Heterobranchia</taxon>
        <taxon>Euthyneura</taxon>
        <taxon>Panpulmonata</taxon>
        <taxon>Sacoglossa</taxon>
        <taxon>Placobranchoidea</taxon>
        <taxon>Plakobranchidae</taxon>
        <taxon>Plakobranchus</taxon>
    </lineage>
</organism>
<evidence type="ECO:0008006" key="3">
    <source>
        <dbReference type="Google" id="ProtNLM"/>
    </source>
</evidence>
<dbReference type="Proteomes" id="UP000735302">
    <property type="component" value="Unassembled WGS sequence"/>
</dbReference>
<dbReference type="EMBL" id="BLXT01004491">
    <property type="protein sequence ID" value="GFO13543.1"/>
    <property type="molecule type" value="Genomic_DNA"/>
</dbReference>
<evidence type="ECO:0000313" key="2">
    <source>
        <dbReference type="Proteomes" id="UP000735302"/>
    </source>
</evidence>
<proteinExistence type="predicted"/>
<keyword evidence="2" id="KW-1185">Reference proteome</keyword>
<protein>
    <recommendedName>
        <fullName evidence="3">Secreted protein</fullName>
    </recommendedName>
</protein>
<accession>A0AAV4B455</accession>